<name>A0ABT4C9J9_9ACTN</name>
<dbReference type="Proteomes" id="UP001074726">
    <property type="component" value="Unassembled WGS sequence"/>
</dbReference>
<accession>A0ABT4C9J9</accession>
<feature type="compositionally biased region" description="Pro residues" evidence="1">
    <location>
        <begin position="36"/>
        <end position="51"/>
    </location>
</feature>
<feature type="region of interest" description="Disordered" evidence="1">
    <location>
        <begin position="29"/>
        <end position="67"/>
    </location>
</feature>
<evidence type="ECO:0008006" key="4">
    <source>
        <dbReference type="Google" id="ProtNLM"/>
    </source>
</evidence>
<evidence type="ECO:0000313" key="3">
    <source>
        <dbReference type="Proteomes" id="UP001074726"/>
    </source>
</evidence>
<gene>
    <name evidence="2" type="ORF">NYO98_05070</name>
</gene>
<evidence type="ECO:0000313" key="2">
    <source>
        <dbReference type="EMBL" id="MCY4725643.1"/>
    </source>
</evidence>
<dbReference type="EMBL" id="JAPPUX010000001">
    <property type="protein sequence ID" value="MCY4725643.1"/>
    <property type="molecule type" value="Genomic_DNA"/>
</dbReference>
<keyword evidence="3" id="KW-1185">Reference proteome</keyword>
<proteinExistence type="predicted"/>
<reference evidence="2" key="1">
    <citation type="submission" date="2022-08" db="EMBL/GenBank/DDBJ databases">
        <title>Genome sequencing of Nocardioides sp. STR2.</title>
        <authorList>
            <person name="So Y."/>
        </authorList>
    </citation>
    <scope>NUCLEOTIDE SEQUENCE</scope>
    <source>
        <strain evidence="2">STR2</strain>
    </source>
</reference>
<sequence>MVVLVPRQIRMTGMTGSVPYYGGRFTPAQAYAATHPPRPSPAPPVPQPPSAPATQHPAEAGARPVRDPVAALQHLLDTGVLTQKEFDELLERVAR</sequence>
<organism evidence="2 3">
    <name type="scientific">Nocardioides pini</name>
    <dbReference type="NCBI Taxonomy" id="2975053"/>
    <lineage>
        <taxon>Bacteria</taxon>
        <taxon>Bacillati</taxon>
        <taxon>Actinomycetota</taxon>
        <taxon>Actinomycetes</taxon>
        <taxon>Propionibacteriales</taxon>
        <taxon>Nocardioidaceae</taxon>
        <taxon>Nocardioides</taxon>
    </lineage>
</organism>
<protein>
    <recommendedName>
        <fullName evidence="4">Short C-terminal domain-containing protein</fullName>
    </recommendedName>
</protein>
<comment type="caution">
    <text evidence="2">The sequence shown here is derived from an EMBL/GenBank/DDBJ whole genome shotgun (WGS) entry which is preliminary data.</text>
</comment>
<evidence type="ECO:0000256" key="1">
    <source>
        <dbReference type="SAM" id="MobiDB-lite"/>
    </source>
</evidence>
<dbReference type="RefSeq" id="WP_268110435.1">
    <property type="nucleotide sequence ID" value="NZ_JAPPUX010000001.1"/>
</dbReference>